<dbReference type="Proteomes" id="UP001415857">
    <property type="component" value="Unassembled WGS sequence"/>
</dbReference>
<accession>A0AAP0RCV4</accession>
<evidence type="ECO:0000313" key="3">
    <source>
        <dbReference type="Proteomes" id="UP001415857"/>
    </source>
</evidence>
<dbReference type="EMBL" id="JBBPBK010000011">
    <property type="protein sequence ID" value="KAK9275391.1"/>
    <property type="molecule type" value="Genomic_DNA"/>
</dbReference>
<protein>
    <submittedName>
        <fullName evidence="2">Uncharacterized protein</fullName>
    </submittedName>
</protein>
<keyword evidence="1" id="KW-1133">Transmembrane helix</keyword>
<proteinExistence type="predicted"/>
<dbReference type="AlphaFoldDB" id="A0AAP0RCV4"/>
<feature type="transmembrane region" description="Helical" evidence="1">
    <location>
        <begin position="47"/>
        <end position="67"/>
    </location>
</feature>
<keyword evidence="1" id="KW-0812">Transmembrane</keyword>
<sequence>MQKACDDSVKELRREINGHYQDLGREIDVHYKGLRREMEGHYNGLKLLVIVDTIFIVFVMFMVCIILRQEPTSGDASFQDEKNHLKIQIAQGRRFKIKRLAIGG</sequence>
<reference evidence="2 3" key="1">
    <citation type="journal article" date="2024" name="Plant J.">
        <title>Genome sequences and population genomics reveal climatic adaptation and genomic divergence between two closely related sweetgum species.</title>
        <authorList>
            <person name="Xu W.Q."/>
            <person name="Ren C.Q."/>
            <person name="Zhang X.Y."/>
            <person name="Comes H.P."/>
            <person name="Liu X.H."/>
            <person name="Li Y.G."/>
            <person name="Kettle C.J."/>
            <person name="Jalonen R."/>
            <person name="Gaisberger H."/>
            <person name="Ma Y.Z."/>
            <person name="Qiu Y.X."/>
        </authorList>
    </citation>
    <scope>NUCLEOTIDE SEQUENCE [LARGE SCALE GENOMIC DNA]</scope>
    <source>
        <strain evidence="2">Hangzhou</strain>
    </source>
</reference>
<keyword evidence="1" id="KW-0472">Membrane</keyword>
<gene>
    <name evidence="2" type="ORF">L1049_022655</name>
</gene>
<name>A0AAP0RCV4_LIQFO</name>
<evidence type="ECO:0000256" key="1">
    <source>
        <dbReference type="SAM" id="Phobius"/>
    </source>
</evidence>
<comment type="caution">
    <text evidence="2">The sequence shown here is derived from an EMBL/GenBank/DDBJ whole genome shotgun (WGS) entry which is preliminary data.</text>
</comment>
<keyword evidence="3" id="KW-1185">Reference proteome</keyword>
<organism evidence="2 3">
    <name type="scientific">Liquidambar formosana</name>
    <name type="common">Formosan gum</name>
    <dbReference type="NCBI Taxonomy" id="63359"/>
    <lineage>
        <taxon>Eukaryota</taxon>
        <taxon>Viridiplantae</taxon>
        <taxon>Streptophyta</taxon>
        <taxon>Embryophyta</taxon>
        <taxon>Tracheophyta</taxon>
        <taxon>Spermatophyta</taxon>
        <taxon>Magnoliopsida</taxon>
        <taxon>eudicotyledons</taxon>
        <taxon>Gunneridae</taxon>
        <taxon>Pentapetalae</taxon>
        <taxon>Saxifragales</taxon>
        <taxon>Altingiaceae</taxon>
        <taxon>Liquidambar</taxon>
    </lineage>
</organism>
<evidence type="ECO:0000313" key="2">
    <source>
        <dbReference type="EMBL" id="KAK9275391.1"/>
    </source>
</evidence>